<protein>
    <submittedName>
        <fullName evidence="1">YkgJ family cysteine cluster protein</fullName>
    </submittedName>
</protein>
<gene>
    <name evidence="1" type="ORF">IPL58_01645</name>
</gene>
<dbReference type="InterPro" id="IPR005358">
    <property type="entry name" value="Puta_zinc/iron-chelating_dom"/>
</dbReference>
<evidence type="ECO:0000313" key="1">
    <source>
        <dbReference type="EMBL" id="MBK8522930.1"/>
    </source>
</evidence>
<dbReference type="Proteomes" id="UP000886689">
    <property type="component" value="Unassembled WGS sequence"/>
</dbReference>
<dbReference type="EMBL" id="JADJUC010000001">
    <property type="protein sequence ID" value="MBK8522930.1"/>
    <property type="molecule type" value="Genomic_DNA"/>
</dbReference>
<sequence>MSSDNSNPCTACGACCASFRVDFHPVELAGGAFAWGEGVPLVMSVPVTAQIVRMRGTDAAVPLCEALSGEIGCNVSCTIYDARPSPCREFDISHDACARARARHNLPPLLNVPA</sequence>
<accession>A0A9D7PPE2</accession>
<dbReference type="AlphaFoldDB" id="A0A9D7PPE2"/>
<proteinExistence type="predicted"/>
<comment type="caution">
    <text evidence="1">The sequence shown here is derived from an EMBL/GenBank/DDBJ whole genome shotgun (WGS) entry which is preliminary data.</text>
</comment>
<name>A0A9D7PPE2_9PROT</name>
<organism evidence="1 2">
    <name type="scientific">Candidatus Proximibacter danicus</name>
    <dbReference type="NCBI Taxonomy" id="2954365"/>
    <lineage>
        <taxon>Bacteria</taxon>
        <taxon>Pseudomonadati</taxon>
        <taxon>Pseudomonadota</taxon>
        <taxon>Betaproteobacteria</taxon>
        <taxon>Candidatus Proximibacter</taxon>
    </lineage>
</organism>
<evidence type="ECO:0000313" key="2">
    <source>
        <dbReference type="Proteomes" id="UP000886689"/>
    </source>
</evidence>
<dbReference type="Pfam" id="PF03692">
    <property type="entry name" value="CxxCxxCC"/>
    <property type="match status" value="1"/>
</dbReference>
<reference evidence="1" key="1">
    <citation type="submission" date="2020-10" db="EMBL/GenBank/DDBJ databases">
        <title>Connecting structure to function with the recovery of over 1000 high-quality activated sludge metagenome-assembled genomes encoding full-length rRNA genes using long-read sequencing.</title>
        <authorList>
            <person name="Singleton C.M."/>
            <person name="Petriglieri F."/>
            <person name="Kristensen J.M."/>
            <person name="Kirkegaard R.H."/>
            <person name="Michaelsen T.Y."/>
            <person name="Andersen M.H."/>
            <person name="Karst S.M."/>
            <person name="Dueholm M.S."/>
            <person name="Nielsen P.H."/>
            <person name="Albertsen M."/>
        </authorList>
    </citation>
    <scope>NUCLEOTIDE SEQUENCE</scope>
    <source>
        <strain evidence="1">Hirt_18-Q3-R61-65_BATAC.395</strain>
    </source>
</reference>